<dbReference type="NCBIfam" id="TIGR01200">
    <property type="entry name" value="GLPGLI"/>
    <property type="match status" value="1"/>
</dbReference>
<dbReference type="InterPro" id="IPR005901">
    <property type="entry name" value="GLPGLI"/>
</dbReference>
<accession>A0A1N7N9T3</accession>
<dbReference type="Proteomes" id="UP000186246">
    <property type="component" value="Unassembled WGS sequence"/>
</dbReference>
<reference evidence="1 4" key="1">
    <citation type="submission" date="2016-11" db="EMBL/GenBank/DDBJ databases">
        <title>Whole genomes of Flavobacteriaceae.</title>
        <authorList>
            <person name="Stine C."/>
            <person name="Li C."/>
            <person name="Tadesse D."/>
        </authorList>
    </citation>
    <scope>NUCLEOTIDE SEQUENCE [LARGE SCALE GENOMIC DNA]</scope>
    <source>
        <strain evidence="1 4">DSM 21068</strain>
    </source>
</reference>
<dbReference type="STRING" id="551459.SAMN05421796_10769"/>
<dbReference type="EMBL" id="FTOJ01000007">
    <property type="protein sequence ID" value="SIS95114.1"/>
    <property type="molecule type" value="Genomic_DNA"/>
</dbReference>
<evidence type="ECO:0000313" key="1">
    <source>
        <dbReference type="EMBL" id="PQA92253.1"/>
    </source>
</evidence>
<proteinExistence type="predicted"/>
<dbReference type="RefSeq" id="WP_076452124.1">
    <property type="nucleotide sequence ID" value="NZ_FTOJ01000007.1"/>
</dbReference>
<dbReference type="EMBL" id="MUGO01000016">
    <property type="protein sequence ID" value="PQA92253.1"/>
    <property type="molecule type" value="Genomic_DNA"/>
</dbReference>
<evidence type="ECO:0000313" key="2">
    <source>
        <dbReference type="EMBL" id="SIS95114.1"/>
    </source>
</evidence>
<keyword evidence="4" id="KW-1185">Reference proteome</keyword>
<dbReference type="AlphaFoldDB" id="A0A1N7N9T3"/>
<sequence length="251" mass="29175">MNKIFFFILFSISLFFNAQQIHVRYLKVLSSFATTHEDLYIKNNQVISIQDSIITQNKLTDSWTMAVNIDNGKKPPKQYYVSDLSKDKSKDFFFTSNVDSRSFFIYDKVDQPNWKIEENQTKTIAGYKCIKATGVFRGSNITAYFTKDLPYSAGPFKFYGLPGLILDIRVDNMDHEIWKAEKVTVDDKKSIVYKPQFLKNEKISLKDYVEVKEAHLNSLFKKVSDALPTSGGKITVQNNQRFTVEQKYEWE</sequence>
<name>A0A1N7N9T3_9FLAO</name>
<gene>
    <name evidence="1" type="ORF">B0A70_11575</name>
    <name evidence="2" type="ORF">SAMN05421796_10769</name>
</gene>
<dbReference type="Pfam" id="PF09697">
    <property type="entry name" value="Porph_ging"/>
    <property type="match status" value="1"/>
</dbReference>
<evidence type="ECO:0000313" key="4">
    <source>
        <dbReference type="Proteomes" id="UP000238314"/>
    </source>
</evidence>
<reference evidence="2" key="3">
    <citation type="submission" date="2017-01" db="EMBL/GenBank/DDBJ databases">
        <authorList>
            <person name="Mah S.A."/>
            <person name="Swanson W.J."/>
            <person name="Moy G.W."/>
            <person name="Vacquier V.D."/>
        </authorList>
    </citation>
    <scope>NUCLEOTIDE SEQUENCE [LARGE SCALE GENOMIC DNA]</scope>
    <source>
        <strain evidence="2">DSM 21068</strain>
    </source>
</reference>
<organism evidence="2 3">
    <name type="scientific">Chryseobacterium piscicola</name>
    <dbReference type="NCBI Taxonomy" id="551459"/>
    <lineage>
        <taxon>Bacteria</taxon>
        <taxon>Pseudomonadati</taxon>
        <taxon>Bacteroidota</taxon>
        <taxon>Flavobacteriia</taxon>
        <taxon>Flavobacteriales</taxon>
        <taxon>Weeksellaceae</taxon>
        <taxon>Chryseobacterium group</taxon>
        <taxon>Chryseobacterium</taxon>
    </lineage>
</organism>
<evidence type="ECO:0000313" key="3">
    <source>
        <dbReference type="Proteomes" id="UP000186246"/>
    </source>
</evidence>
<protein>
    <submittedName>
        <fullName evidence="2">GLPGLI family protein</fullName>
    </submittedName>
</protein>
<dbReference type="Proteomes" id="UP000238314">
    <property type="component" value="Unassembled WGS sequence"/>
</dbReference>
<dbReference type="OrthoDB" id="1440774at2"/>
<reference evidence="3" key="2">
    <citation type="submission" date="2017-01" db="EMBL/GenBank/DDBJ databases">
        <authorList>
            <person name="Varghese N."/>
            <person name="Submissions S."/>
        </authorList>
    </citation>
    <scope>NUCLEOTIDE SEQUENCE [LARGE SCALE GENOMIC DNA]</scope>
    <source>
        <strain evidence="3">DSM 21068</strain>
    </source>
</reference>